<dbReference type="Gene3D" id="3.10.590.10">
    <property type="entry name" value="ph1033 like domains"/>
    <property type="match status" value="1"/>
</dbReference>
<dbReference type="InterPro" id="IPR002740">
    <property type="entry name" value="EVE_domain"/>
</dbReference>
<name>A0AAV1ID83_9CHLO</name>
<dbReference type="PANTHER" id="PTHR14087">
    <property type="entry name" value="THYMOCYTE NUCLEAR PROTEIN 1"/>
    <property type="match status" value="1"/>
</dbReference>
<dbReference type="GO" id="GO:0005634">
    <property type="term" value="C:nucleus"/>
    <property type="evidence" value="ECO:0007669"/>
    <property type="project" value="UniProtKB-SubCell"/>
</dbReference>
<keyword evidence="4" id="KW-0539">Nucleus</keyword>
<dbReference type="PANTHER" id="PTHR14087:SF7">
    <property type="entry name" value="THYMOCYTE NUCLEAR PROTEIN 1"/>
    <property type="match status" value="1"/>
</dbReference>
<accession>A0AAV1ID83</accession>
<evidence type="ECO:0000256" key="3">
    <source>
        <dbReference type="ARBA" id="ARBA00022553"/>
    </source>
</evidence>
<dbReference type="EMBL" id="CAUYUE010000009">
    <property type="protein sequence ID" value="CAK0783965.1"/>
    <property type="molecule type" value="Genomic_DNA"/>
</dbReference>
<organism evidence="7 8">
    <name type="scientific">Coccomyxa viridis</name>
    <dbReference type="NCBI Taxonomy" id="1274662"/>
    <lineage>
        <taxon>Eukaryota</taxon>
        <taxon>Viridiplantae</taxon>
        <taxon>Chlorophyta</taxon>
        <taxon>core chlorophytes</taxon>
        <taxon>Trebouxiophyceae</taxon>
        <taxon>Trebouxiophyceae incertae sedis</taxon>
        <taxon>Coccomyxaceae</taxon>
        <taxon>Coccomyxa</taxon>
    </lineage>
</organism>
<dbReference type="SUPFAM" id="SSF88697">
    <property type="entry name" value="PUA domain-like"/>
    <property type="match status" value="1"/>
</dbReference>
<gene>
    <name evidence="7" type="ORF">CVIRNUC_007168</name>
</gene>
<evidence type="ECO:0000259" key="6">
    <source>
        <dbReference type="Pfam" id="PF01878"/>
    </source>
</evidence>
<dbReference type="FunFam" id="3.10.590.10:FF:000003">
    <property type="entry name" value="Thymocyte nuclear protein 1"/>
    <property type="match status" value="1"/>
</dbReference>
<dbReference type="InterPro" id="IPR015947">
    <property type="entry name" value="PUA-like_sf"/>
</dbReference>
<dbReference type="Pfam" id="PF01878">
    <property type="entry name" value="EVE"/>
    <property type="match status" value="1"/>
</dbReference>
<reference evidence="7 8" key="1">
    <citation type="submission" date="2023-10" db="EMBL/GenBank/DDBJ databases">
        <authorList>
            <person name="Maclean D."/>
            <person name="Macfadyen A."/>
        </authorList>
    </citation>
    <scope>NUCLEOTIDE SEQUENCE [LARGE SCALE GENOMIC DNA]</scope>
</reference>
<keyword evidence="8" id="KW-1185">Reference proteome</keyword>
<dbReference type="CDD" id="cd21133">
    <property type="entry name" value="EVE"/>
    <property type="match status" value="1"/>
</dbReference>
<dbReference type="InterPro" id="IPR052181">
    <property type="entry name" value="5hmC_binding"/>
</dbReference>
<sequence>MPKRKGRDAADISAEAAVPKGATDKPQSRRTAATEVKSPTEAKSSAPSYYLLKSEPDEFSISDLASRPGQTEPWDGVRSYQARNIMQGMCVADQCLFYHSNTKQPGVVGICEVVREAYPDSTALDSKSPKFDPKSHPEKPIWFMVDVKLVRELRRLVPLQELKQHSSGELEGMVLLSKGRLSVQPVTKQQWDFILHLAEEEPKEAS</sequence>
<dbReference type="AlphaFoldDB" id="A0AAV1ID83"/>
<comment type="subcellular location">
    <subcellularLocation>
        <location evidence="1">Nucleus</location>
    </subcellularLocation>
</comment>
<evidence type="ECO:0000313" key="8">
    <source>
        <dbReference type="Proteomes" id="UP001314263"/>
    </source>
</evidence>
<protein>
    <recommendedName>
        <fullName evidence="2">Thymocyte nuclear protein 1</fullName>
    </recommendedName>
</protein>
<evidence type="ECO:0000313" key="7">
    <source>
        <dbReference type="EMBL" id="CAK0783965.1"/>
    </source>
</evidence>
<feature type="region of interest" description="Disordered" evidence="5">
    <location>
        <begin position="1"/>
        <end position="49"/>
    </location>
</feature>
<evidence type="ECO:0000256" key="2">
    <source>
        <dbReference type="ARBA" id="ARBA00014654"/>
    </source>
</evidence>
<evidence type="ECO:0000256" key="1">
    <source>
        <dbReference type="ARBA" id="ARBA00004123"/>
    </source>
</evidence>
<dbReference type="InterPro" id="IPR047197">
    <property type="entry name" value="THYN1-like_EVE"/>
</dbReference>
<feature type="domain" description="EVE" evidence="6">
    <location>
        <begin position="49"/>
        <end position="196"/>
    </location>
</feature>
<dbReference type="Proteomes" id="UP001314263">
    <property type="component" value="Unassembled WGS sequence"/>
</dbReference>
<evidence type="ECO:0000256" key="5">
    <source>
        <dbReference type="SAM" id="MobiDB-lite"/>
    </source>
</evidence>
<evidence type="ECO:0000256" key="4">
    <source>
        <dbReference type="ARBA" id="ARBA00023242"/>
    </source>
</evidence>
<proteinExistence type="predicted"/>
<comment type="caution">
    <text evidence="7">The sequence shown here is derived from an EMBL/GenBank/DDBJ whole genome shotgun (WGS) entry which is preliminary data.</text>
</comment>
<keyword evidence="3" id="KW-0597">Phosphoprotein</keyword>